<evidence type="ECO:0000256" key="2">
    <source>
        <dbReference type="ARBA" id="ARBA00022692"/>
    </source>
</evidence>
<dbReference type="Pfam" id="PF04241">
    <property type="entry name" value="DUF423"/>
    <property type="match status" value="1"/>
</dbReference>
<dbReference type="GO" id="GO:0016020">
    <property type="term" value="C:membrane"/>
    <property type="evidence" value="ECO:0000318"/>
    <property type="project" value="GO_Central"/>
</dbReference>
<name>B8BV44_THAPS</name>
<feature type="region of interest" description="Disordered" evidence="5">
    <location>
        <begin position="417"/>
        <end position="481"/>
    </location>
</feature>
<reference evidence="8 9" key="2">
    <citation type="journal article" date="2008" name="Nature">
        <title>The Phaeodactylum genome reveals the evolutionary history of diatom genomes.</title>
        <authorList>
            <person name="Bowler C."/>
            <person name="Allen A.E."/>
            <person name="Badger J.H."/>
            <person name="Grimwood J."/>
            <person name="Jabbari K."/>
            <person name="Kuo A."/>
            <person name="Maheswari U."/>
            <person name="Martens C."/>
            <person name="Maumus F."/>
            <person name="Otillar R.P."/>
            <person name="Rayko E."/>
            <person name="Salamov A."/>
            <person name="Vandepoele K."/>
            <person name="Beszteri B."/>
            <person name="Gruber A."/>
            <person name="Heijde M."/>
            <person name="Katinka M."/>
            <person name="Mock T."/>
            <person name="Valentin K."/>
            <person name="Verret F."/>
            <person name="Berges J.A."/>
            <person name="Brownlee C."/>
            <person name="Cadoret J.P."/>
            <person name="Chiovitti A."/>
            <person name="Choi C.J."/>
            <person name="Coesel S."/>
            <person name="De Martino A."/>
            <person name="Detter J.C."/>
            <person name="Durkin C."/>
            <person name="Falciatore A."/>
            <person name="Fournet J."/>
            <person name="Haruta M."/>
            <person name="Huysman M.J."/>
            <person name="Jenkins B.D."/>
            <person name="Jiroutova K."/>
            <person name="Jorgensen R.E."/>
            <person name="Joubert Y."/>
            <person name="Kaplan A."/>
            <person name="Kroger N."/>
            <person name="Kroth P.G."/>
            <person name="La Roche J."/>
            <person name="Lindquist E."/>
            <person name="Lommer M."/>
            <person name="Martin-Jezequel V."/>
            <person name="Lopez P.J."/>
            <person name="Lucas S."/>
            <person name="Mangogna M."/>
            <person name="McGinnis K."/>
            <person name="Medlin L.K."/>
            <person name="Montsant A."/>
            <person name="Oudot-Le Secq M.P."/>
            <person name="Napoli C."/>
            <person name="Obornik M."/>
            <person name="Parker M.S."/>
            <person name="Petit J.L."/>
            <person name="Porcel B.M."/>
            <person name="Poulsen N."/>
            <person name="Robison M."/>
            <person name="Rychlewski L."/>
            <person name="Rynearson T.A."/>
            <person name="Schmutz J."/>
            <person name="Shapiro H."/>
            <person name="Siaut M."/>
            <person name="Stanley M."/>
            <person name="Sussman M.R."/>
            <person name="Taylor A.R."/>
            <person name="Vardi A."/>
            <person name="von Dassow P."/>
            <person name="Vyverman W."/>
            <person name="Willis A."/>
            <person name="Wyrwicz L.S."/>
            <person name="Rokhsar D.S."/>
            <person name="Weissenbach J."/>
            <person name="Armbrust E.V."/>
            <person name="Green B.R."/>
            <person name="Van de Peer Y."/>
            <person name="Grigoriev I.V."/>
        </authorList>
    </citation>
    <scope>NUCLEOTIDE SEQUENCE [LARGE SCALE GENOMIC DNA]</scope>
    <source>
        <strain evidence="8 9">CCMP1335</strain>
    </source>
</reference>
<dbReference type="PANTHER" id="PTHR43461:SF1">
    <property type="entry name" value="TRANSMEMBRANE PROTEIN 256"/>
    <property type="match status" value="1"/>
</dbReference>
<dbReference type="RefSeq" id="XP_002287951.1">
    <property type="nucleotide sequence ID" value="XM_002287915.1"/>
</dbReference>
<feature type="region of interest" description="Disordered" evidence="5">
    <location>
        <begin position="328"/>
        <end position="358"/>
    </location>
</feature>
<keyword evidence="4 6" id="KW-0472">Membrane</keyword>
<organism evidence="8 9">
    <name type="scientific">Thalassiosira pseudonana</name>
    <name type="common">Marine diatom</name>
    <name type="synonym">Cyclotella nana</name>
    <dbReference type="NCBI Taxonomy" id="35128"/>
    <lineage>
        <taxon>Eukaryota</taxon>
        <taxon>Sar</taxon>
        <taxon>Stramenopiles</taxon>
        <taxon>Ochrophyta</taxon>
        <taxon>Bacillariophyta</taxon>
        <taxon>Coscinodiscophyceae</taxon>
        <taxon>Thalassiosirophycidae</taxon>
        <taxon>Thalassiosirales</taxon>
        <taxon>Thalassiosiraceae</taxon>
        <taxon>Thalassiosira</taxon>
    </lineage>
</organism>
<dbReference type="EMBL" id="CM000639">
    <property type="protein sequence ID" value="EED95394.1"/>
    <property type="molecule type" value="Genomic_DNA"/>
</dbReference>
<evidence type="ECO:0000256" key="1">
    <source>
        <dbReference type="ARBA" id="ARBA00004141"/>
    </source>
</evidence>
<evidence type="ECO:0000256" key="6">
    <source>
        <dbReference type="SAM" id="Phobius"/>
    </source>
</evidence>
<dbReference type="InParanoid" id="B8BV44"/>
<comment type="subcellular location">
    <subcellularLocation>
        <location evidence="1">Membrane</location>
        <topology evidence="1">Multi-pass membrane protein</topology>
    </subcellularLocation>
</comment>
<feature type="compositionally biased region" description="Low complexity" evidence="5">
    <location>
        <begin position="460"/>
        <end position="481"/>
    </location>
</feature>
<dbReference type="PANTHER" id="PTHR43461">
    <property type="entry name" value="TRANSMEMBRANE PROTEIN 256"/>
    <property type="match status" value="1"/>
</dbReference>
<protein>
    <submittedName>
        <fullName evidence="8">Uncharacterized protein</fullName>
    </submittedName>
</protein>
<dbReference type="InterPro" id="IPR006696">
    <property type="entry name" value="DUF423"/>
</dbReference>
<dbReference type="HOGENOM" id="CLU_403107_0_0_1"/>
<dbReference type="KEGG" id="tps:THAPSDRAFT_2705"/>
<evidence type="ECO:0000256" key="5">
    <source>
        <dbReference type="SAM" id="MobiDB-lite"/>
    </source>
</evidence>
<sequence length="683" mass="70938">MRLSFSSVALLSLFSVGSHAFSSSTGSSRLARTTSLAAGSSELSGLLNEYKSVASPASGAVSSSVASSTPAATEKVADVVTTVAPSAPPAEVSMSALTDAVNSASDAADKAAAAAAAVAAKATAATKAVVATKVVAAGATTAGGVQTVAGGFQVRGLPTDIDFSSAQENLSKFMAAFSVPQEGATGGGVDKLSLPDLSASPIIPALVDSLHLQEYGGWYAAAAMAITASQQRSAGREDATAEFESELEEAREKANEAASAAGLAAEGARMAKQLAMKMEKSTTKDGSKAILDESRSKQIQLEKTMMETEMRALSAEVASLRAQLAQTTAKKQSAGKKAAKTEIEDEPQGPMERDSEEESRIIELLKEMDEANKARQDLVKAANEKKREEEAKYLAAQKRAEEAALMAKEVEEAQAKAEAEKRMASKGAASAIKKSTDTETKSAKKASKKSSAKAKRKTSPKQQSAPPATAATDDDAWSSLSDSTLKRKTVAQITEYLTEKGVTVTDASGKVLKKAELLEAHNPAATYLPRENCRNVARVMKHGKMATRLSQSVTVGLVSLRQLSALLGASGVALGAFGAHALKERLSRKATGIDNWRTGVMYQILHAVALLSVSALSSNNPKSLKASQSYSGGKVMALGTALFSGSIYLLCLDIGPKKLLGPTTPIGGMLMISGWVMVGMGKY</sequence>
<reference evidence="8 9" key="1">
    <citation type="journal article" date="2004" name="Science">
        <title>The genome of the diatom Thalassiosira pseudonana: ecology, evolution, and metabolism.</title>
        <authorList>
            <person name="Armbrust E.V."/>
            <person name="Berges J.A."/>
            <person name="Bowler C."/>
            <person name="Green B.R."/>
            <person name="Martinez D."/>
            <person name="Putnam N.H."/>
            <person name="Zhou S."/>
            <person name="Allen A.E."/>
            <person name="Apt K.E."/>
            <person name="Bechner M."/>
            <person name="Brzezinski M.A."/>
            <person name="Chaal B.K."/>
            <person name="Chiovitti A."/>
            <person name="Davis A.K."/>
            <person name="Demarest M.S."/>
            <person name="Detter J.C."/>
            <person name="Glavina T."/>
            <person name="Goodstein D."/>
            <person name="Hadi M.Z."/>
            <person name="Hellsten U."/>
            <person name="Hildebrand M."/>
            <person name="Jenkins B.D."/>
            <person name="Jurka J."/>
            <person name="Kapitonov V.V."/>
            <person name="Kroger N."/>
            <person name="Lau W.W."/>
            <person name="Lane T.W."/>
            <person name="Larimer F.W."/>
            <person name="Lippmeier J.C."/>
            <person name="Lucas S."/>
            <person name="Medina M."/>
            <person name="Montsant A."/>
            <person name="Obornik M."/>
            <person name="Parker M.S."/>
            <person name="Palenik B."/>
            <person name="Pazour G.J."/>
            <person name="Richardson P.M."/>
            <person name="Rynearson T.A."/>
            <person name="Saito M.A."/>
            <person name="Schwartz D.C."/>
            <person name="Thamatrakoln K."/>
            <person name="Valentin K."/>
            <person name="Vardi A."/>
            <person name="Wilkerson F.P."/>
            <person name="Rokhsar D.S."/>
        </authorList>
    </citation>
    <scope>NUCLEOTIDE SEQUENCE [LARGE SCALE GENOMIC DNA]</scope>
    <source>
        <strain evidence="8 9">CCMP1335</strain>
    </source>
</reference>
<gene>
    <name evidence="8" type="ORF">THAPSDRAFT_2705</name>
</gene>
<feature type="signal peptide" evidence="7">
    <location>
        <begin position="1"/>
        <end position="20"/>
    </location>
</feature>
<accession>B8BV44</accession>
<dbReference type="GeneID" id="7443091"/>
<feature type="chain" id="PRO_5002865980" evidence="7">
    <location>
        <begin position="21"/>
        <end position="683"/>
    </location>
</feature>
<evidence type="ECO:0000313" key="8">
    <source>
        <dbReference type="EMBL" id="EED95394.1"/>
    </source>
</evidence>
<dbReference type="OMA" id="YLPRENC"/>
<keyword evidence="2 6" id="KW-0812">Transmembrane</keyword>
<evidence type="ECO:0000256" key="7">
    <source>
        <dbReference type="SAM" id="SignalP"/>
    </source>
</evidence>
<evidence type="ECO:0000256" key="3">
    <source>
        <dbReference type="ARBA" id="ARBA00022989"/>
    </source>
</evidence>
<dbReference type="PaxDb" id="35128-Thaps2705"/>
<proteinExistence type="predicted"/>
<evidence type="ECO:0000313" key="9">
    <source>
        <dbReference type="Proteomes" id="UP000001449"/>
    </source>
</evidence>
<keyword evidence="9" id="KW-1185">Reference proteome</keyword>
<feature type="transmembrane region" description="Helical" evidence="6">
    <location>
        <begin position="630"/>
        <end position="652"/>
    </location>
</feature>
<feature type="transmembrane region" description="Helical" evidence="6">
    <location>
        <begin position="659"/>
        <end position="678"/>
    </location>
</feature>
<dbReference type="eggNOG" id="KOG3472">
    <property type="taxonomic scope" value="Eukaryota"/>
</dbReference>
<keyword evidence="7" id="KW-0732">Signal</keyword>
<keyword evidence="3 6" id="KW-1133">Transmembrane helix</keyword>
<dbReference type="AlphaFoldDB" id="B8BV44"/>
<feature type="compositionally biased region" description="Basic residues" evidence="5">
    <location>
        <begin position="443"/>
        <end position="459"/>
    </location>
</feature>
<dbReference type="Proteomes" id="UP000001449">
    <property type="component" value="Chromosome 2"/>
</dbReference>
<evidence type="ECO:0000256" key="4">
    <source>
        <dbReference type="ARBA" id="ARBA00023136"/>
    </source>
</evidence>